<dbReference type="RefSeq" id="WP_176350879.1">
    <property type="nucleotide sequence ID" value="NZ_JABWDJ010000413.1"/>
</dbReference>
<reference evidence="3 4" key="1">
    <citation type="submission" date="2020-04" db="EMBL/GenBank/DDBJ databases">
        <authorList>
            <person name="Pieper L."/>
        </authorList>
    </citation>
    <scope>NUCLEOTIDE SEQUENCE [LARGE SCALE GENOMIC DNA]</scope>
    <source>
        <strain evidence="3 4">B33</strain>
    </source>
</reference>
<reference evidence="3 4" key="2">
    <citation type="submission" date="2020-07" db="EMBL/GenBank/DDBJ databases">
        <title>Bacterial metabolism rescues the inhibition of intestinal drug absorption by food and drug additives.</title>
        <authorList>
            <person name="Zou L."/>
            <person name="Spanogiannopoulos P."/>
            <person name="Chien H.-C."/>
            <person name="Pieper L.M."/>
            <person name="Cai W."/>
            <person name="Khuri N."/>
            <person name="Pottel J."/>
            <person name="Vora B."/>
            <person name="Ni Z."/>
            <person name="Tsakalozou E."/>
            <person name="Zhang W."/>
            <person name="Shoichet B.K."/>
            <person name="Giacomini K.M."/>
            <person name="Turnbaugh P.J."/>
        </authorList>
    </citation>
    <scope>NUCLEOTIDE SEQUENCE [LARGE SCALE GENOMIC DNA]</scope>
    <source>
        <strain evidence="3 4">B33</strain>
    </source>
</reference>
<dbReference type="AlphaFoldDB" id="A0A7Y6UBK5"/>
<dbReference type="InterPro" id="IPR013737">
    <property type="entry name" value="Bac_rhamnosid_N"/>
</dbReference>
<dbReference type="Pfam" id="PF08531">
    <property type="entry name" value="Bac_rhamnosid_N"/>
    <property type="match status" value="1"/>
</dbReference>
<feature type="domain" description="Alpha-L-rhamnosidase concanavalin-like" evidence="1">
    <location>
        <begin position="75"/>
        <end position="124"/>
    </location>
</feature>
<dbReference type="PANTHER" id="PTHR33307">
    <property type="entry name" value="ALPHA-RHAMNOSIDASE (EUROFUNG)"/>
    <property type="match status" value="1"/>
</dbReference>
<dbReference type="EMBL" id="JABWDJ010000413">
    <property type="protein sequence ID" value="NVB76377.1"/>
    <property type="molecule type" value="Genomic_DNA"/>
</dbReference>
<dbReference type="Gene3D" id="2.60.120.260">
    <property type="entry name" value="Galactose-binding domain-like"/>
    <property type="match status" value="2"/>
</dbReference>
<dbReference type="PANTHER" id="PTHR33307:SF6">
    <property type="entry name" value="ALPHA-RHAMNOSIDASE (EUROFUNG)-RELATED"/>
    <property type="match status" value="1"/>
</dbReference>
<evidence type="ECO:0000313" key="4">
    <source>
        <dbReference type="Proteomes" id="UP000524321"/>
    </source>
</evidence>
<dbReference type="Proteomes" id="UP000524321">
    <property type="component" value="Unassembled WGS sequence"/>
</dbReference>
<dbReference type="Pfam" id="PF05592">
    <property type="entry name" value="Bac_rhamnosid"/>
    <property type="match status" value="1"/>
</dbReference>
<feature type="domain" description="Bacterial alpha-L-rhamnosidase N-terminal" evidence="2">
    <location>
        <begin position="1"/>
        <end position="67"/>
    </location>
</feature>
<evidence type="ECO:0000313" key="3">
    <source>
        <dbReference type="EMBL" id="NVB76377.1"/>
    </source>
</evidence>
<proteinExistence type="predicted"/>
<dbReference type="InterPro" id="IPR008902">
    <property type="entry name" value="Rhamnosid_concanavalin"/>
</dbReference>
<feature type="non-terminal residue" evidence="3">
    <location>
        <position position="124"/>
    </location>
</feature>
<sequence length="124" mass="14090">SERDWKTSSGALIFNSIYTAEHYDVRLEQKDWSTADFDDSKWNGVGYRGAPSQNVVSQQVQPIRIVETIPANTWKKINDSTYIFDFARNMSGVTRIKVSGEEGTVVKLKHGERLYDNGRVNTSN</sequence>
<comment type="caution">
    <text evidence="3">The sequence shown here is derived from an EMBL/GenBank/DDBJ whole genome shotgun (WGS) entry which is preliminary data.</text>
</comment>
<evidence type="ECO:0000259" key="1">
    <source>
        <dbReference type="Pfam" id="PF05592"/>
    </source>
</evidence>
<keyword evidence="3" id="KW-0378">Hydrolase</keyword>
<protein>
    <submittedName>
        <fullName evidence="3">Family 78 glycoside hydrolase catalytic domain</fullName>
    </submittedName>
</protein>
<evidence type="ECO:0000259" key="2">
    <source>
        <dbReference type="Pfam" id="PF08531"/>
    </source>
</evidence>
<organism evidence="3 4">
    <name type="scientific">Phocaeicola vulgatus</name>
    <name type="common">Bacteroides vulgatus</name>
    <dbReference type="NCBI Taxonomy" id="821"/>
    <lineage>
        <taxon>Bacteria</taxon>
        <taxon>Pseudomonadati</taxon>
        <taxon>Bacteroidota</taxon>
        <taxon>Bacteroidia</taxon>
        <taxon>Bacteroidales</taxon>
        <taxon>Bacteroidaceae</taxon>
        <taxon>Phocaeicola</taxon>
    </lineage>
</organism>
<accession>A0A7Y6UBK5</accession>
<gene>
    <name evidence="3" type="ORF">HUV05_23370</name>
</gene>
<dbReference type="InterPro" id="IPR016007">
    <property type="entry name" value="Alpha_rhamnosid"/>
</dbReference>
<feature type="non-terminal residue" evidence="3">
    <location>
        <position position="1"/>
    </location>
</feature>
<dbReference type="GO" id="GO:0016787">
    <property type="term" value="F:hydrolase activity"/>
    <property type="evidence" value="ECO:0007669"/>
    <property type="project" value="UniProtKB-KW"/>
</dbReference>
<name>A0A7Y6UBK5_PHOVU</name>